<evidence type="ECO:0000313" key="2">
    <source>
        <dbReference type="Proteomes" id="UP000885826"/>
    </source>
</evidence>
<dbReference type="InterPro" id="IPR011990">
    <property type="entry name" value="TPR-like_helical_dom_sf"/>
</dbReference>
<evidence type="ECO:0008006" key="3">
    <source>
        <dbReference type="Google" id="ProtNLM"/>
    </source>
</evidence>
<gene>
    <name evidence="1" type="ORF">ENI34_05675</name>
</gene>
<dbReference type="Gene3D" id="1.25.40.10">
    <property type="entry name" value="Tetratricopeptide repeat domain"/>
    <property type="match status" value="1"/>
</dbReference>
<comment type="caution">
    <text evidence="1">The sequence shown here is derived from an EMBL/GenBank/DDBJ whole genome shotgun (WGS) entry which is preliminary data.</text>
</comment>
<organism evidence="1 2">
    <name type="scientific">candidate division WOR-3 bacterium</name>
    <dbReference type="NCBI Taxonomy" id="2052148"/>
    <lineage>
        <taxon>Bacteria</taxon>
        <taxon>Bacteria division WOR-3</taxon>
    </lineage>
</organism>
<sequence>MERLRKAKILRKKAEKEGFLNLSIRAGCIELNALEWIGNPKEQIKLVNSLLMKMRRKQGKRDNSNAVLRFKLLVSKGMALGTLAKIKAALCCIRKCKTICRCLLTSSSYRDIATLYARIGSFRKSNQWLLKSFKYAKAEDKVILNLLLASTLAKAGKYRDARRKLKKVHIEKRGIETLFLIIEAQCLIGEGKIQEAMKSANEALQQSKEEIIRNYFATSSMVISCCLCALGDEKKGKKLLRKILPVLKKYGMEYDLLLPRILLGQDIPPKDTKLSPSLKLALQLKKASHSLKIRDYRKAFNYATAQQLMGLFHRLLLFFPEPVNNLIAKGKSTGLPKALLKLPVFQKNIPVYHLKFLGPVRIYRNRIKLRNDPTPISASLIIHLGLKKKIELESIYRNFWSTAKDPKGSLSQLLYNLRRYLKLPPDTLSIRQGFLHFKGYITTDYQEFEQILTRAKALERAGEWGFAKKEYLRAFRVFRGEPFKKMYDPWSENMRRVILNNLETETIHFAKSCLEHRNKNDAKKVLEKVLKIIPDSEEIRKMVSECGK</sequence>
<dbReference type="Proteomes" id="UP000885826">
    <property type="component" value="Unassembled WGS sequence"/>
</dbReference>
<protein>
    <recommendedName>
        <fullName evidence="3">Bacterial transcriptional activator domain-containing protein</fullName>
    </recommendedName>
</protein>
<evidence type="ECO:0000313" key="1">
    <source>
        <dbReference type="EMBL" id="HEC78617.1"/>
    </source>
</evidence>
<reference evidence="1" key="1">
    <citation type="journal article" date="2020" name="mSystems">
        <title>Genome- and Community-Level Interaction Insights into Carbon Utilization and Element Cycling Functions of Hydrothermarchaeota in Hydrothermal Sediment.</title>
        <authorList>
            <person name="Zhou Z."/>
            <person name="Liu Y."/>
            <person name="Xu W."/>
            <person name="Pan J."/>
            <person name="Luo Z.H."/>
            <person name="Li M."/>
        </authorList>
    </citation>
    <scope>NUCLEOTIDE SEQUENCE</scope>
    <source>
        <strain evidence="1">HyVt-388</strain>
    </source>
</reference>
<proteinExistence type="predicted"/>
<name>A0A9C9EMN1_UNCW3</name>
<dbReference type="EMBL" id="DRIG01000061">
    <property type="protein sequence ID" value="HEC78617.1"/>
    <property type="molecule type" value="Genomic_DNA"/>
</dbReference>
<dbReference type="SUPFAM" id="SSF48452">
    <property type="entry name" value="TPR-like"/>
    <property type="match status" value="1"/>
</dbReference>
<dbReference type="AlphaFoldDB" id="A0A9C9EMN1"/>
<accession>A0A9C9EMN1</accession>